<dbReference type="AlphaFoldDB" id="A0A0N0I9V2"/>
<dbReference type="Gene3D" id="1.20.58.320">
    <property type="entry name" value="TPR-like"/>
    <property type="match status" value="1"/>
</dbReference>
<sequence length="180" mass="21382">MHTAEQVLSFWFEEATPKQWFEKNSQFDAAIIKRFSVISERAAKGELAYWRKSLKGRLAEIIVLDQFSRHIWRDTPRAFSQDTMALVLAQEALKHQDFNQLSLSQRKFILMPFMHSESMFIHQQAVELFRILGHDKTLEYEMQHKAIIDRFGRYPHRNIILERHSSKEELLFLQQAGSIF</sequence>
<dbReference type="Pfam" id="PF06041">
    <property type="entry name" value="DUF924"/>
    <property type="match status" value="1"/>
</dbReference>
<gene>
    <name evidence="1" type="ORF">M992_1654</name>
</gene>
<organism evidence="1 2">
    <name type="scientific">Moellerella wisconsensis ATCC 35017</name>
    <dbReference type="NCBI Taxonomy" id="1354267"/>
    <lineage>
        <taxon>Bacteria</taxon>
        <taxon>Pseudomonadati</taxon>
        <taxon>Pseudomonadota</taxon>
        <taxon>Gammaproteobacteria</taxon>
        <taxon>Enterobacterales</taxon>
        <taxon>Morganellaceae</taxon>
        <taxon>Moellerella</taxon>
    </lineage>
</organism>
<dbReference type="RefSeq" id="WP_053908099.1">
    <property type="nucleotide sequence ID" value="NZ_CAWMUS010000018.1"/>
</dbReference>
<dbReference type="Gene3D" id="1.25.40.10">
    <property type="entry name" value="Tetratricopeptide repeat domain"/>
    <property type="match status" value="1"/>
</dbReference>
<dbReference type="SUPFAM" id="SSF48452">
    <property type="entry name" value="TPR-like"/>
    <property type="match status" value="1"/>
</dbReference>
<protein>
    <submittedName>
        <fullName evidence="1">Uncharacterized DUF924 family protein</fullName>
    </submittedName>
</protein>
<evidence type="ECO:0000313" key="1">
    <source>
        <dbReference type="EMBL" id="KPD02502.1"/>
    </source>
</evidence>
<reference evidence="1 2" key="1">
    <citation type="submission" date="2015-07" db="EMBL/GenBank/DDBJ databases">
        <title>ATOL: Assembling a taxonomically balanced genome-scale reconstruction of the evolutionary history of the Enterobacteriaceae.</title>
        <authorList>
            <person name="Plunkett G.III."/>
            <person name="Neeno-Eckwall E.C."/>
            <person name="Glasner J.D."/>
            <person name="Perna N.T."/>
        </authorList>
    </citation>
    <scope>NUCLEOTIDE SEQUENCE [LARGE SCALE GENOMIC DNA]</scope>
    <source>
        <strain evidence="1 2">ATCC 35017</strain>
    </source>
</reference>
<dbReference type="InterPro" id="IPR011990">
    <property type="entry name" value="TPR-like_helical_dom_sf"/>
</dbReference>
<proteinExistence type="predicted"/>
<accession>A0A0N0I9V2</accession>
<keyword evidence="2" id="KW-1185">Reference proteome</keyword>
<evidence type="ECO:0000313" key="2">
    <source>
        <dbReference type="Proteomes" id="UP000053226"/>
    </source>
</evidence>
<dbReference type="OrthoDB" id="7593450at2"/>
<comment type="caution">
    <text evidence="1">The sequence shown here is derived from an EMBL/GenBank/DDBJ whole genome shotgun (WGS) entry which is preliminary data.</text>
</comment>
<dbReference type="InterPro" id="IPR010323">
    <property type="entry name" value="DUF924"/>
</dbReference>
<dbReference type="Proteomes" id="UP000053226">
    <property type="component" value="Unassembled WGS sequence"/>
</dbReference>
<name>A0A0N0I9V2_9GAMM</name>
<dbReference type="EMBL" id="LGAA01000018">
    <property type="protein sequence ID" value="KPD02502.1"/>
    <property type="molecule type" value="Genomic_DNA"/>
</dbReference>